<keyword evidence="2" id="KW-0560">Oxidoreductase</keyword>
<accession>A0A7J9I555</accession>
<dbReference type="InterPro" id="IPR045000">
    <property type="entry name" value="TR"/>
</dbReference>
<evidence type="ECO:0000256" key="1">
    <source>
        <dbReference type="ARBA" id="ARBA00022857"/>
    </source>
</evidence>
<dbReference type="PANTHER" id="PTHR42898">
    <property type="entry name" value="TROPINONE REDUCTASE"/>
    <property type="match status" value="1"/>
</dbReference>
<feature type="non-terminal residue" evidence="3">
    <location>
        <position position="88"/>
    </location>
</feature>
<comment type="caution">
    <text evidence="3">The sequence shown here is derived from an EMBL/GenBank/DDBJ whole genome shotgun (WGS) entry which is preliminary data.</text>
</comment>
<keyword evidence="4" id="KW-1185">Reference proteome</keyword>
<dbReference type="AlphaFoldDB" id="A0A7J9I555"/>
<sequence length="88" mass="9757">HAIVEELAAFGAIVHTCSRTETELNDCLLEWMAKGLRVTGSVRVVSNQAQRENLLNTVSSEFNGKLNILAYLNLSITRALIFKLDLVI</sequence>
<evidence type="ECO:0000313" key="4">
    <source>
        <dbReference type="Proteomes" id="UP000593560"/>
    </source>
</evidence>
<keyword evidence="1" id="KW-0521">NADP</keyword>
<proteinExistence type="predicted"/>
<dbReference type="Proteomes" id="UP000593560">
    <property type="component" value="Unassembled WGS sequence"/>
</dbReference>
<dbReference type="PANTHER" id="PTHR42898:SF6">
    <property type="entry name" value="NADP-DEPENDENT MANNITOL DEHYDROGENASE"/>
    <property type="match status" value="1"/>
</dbReference>
<dbReference type="SUPFAM" id="SSF51735">
    <property type="entry name" value="NAD(P)-binding Rossmann-fold domains"/>
    <property type="match status" value="1"/>
</dbReference>
<dbReference type="Gene3D" id="3.40.50.720">
    <property type="entry name" value="NAD(P)-binding Rossmann-like Domain"/>
    <property type="match status" value="1"/>
</dbReference>
<dbReference type="GO" id="GO:0016491">
    <property type="term" value="F:oxidoreductase activity"/>
    <property type="evidence" value="ECO:0007669"/>
    <property type="project" value="UniProtKB-KW"/>
</dbReference>
<gene>
    <name evidence="3" type="ORF">Gohar_001813</name>
</gene>
<organism evidence="3 4">
    <name type="scientific">Gossypium harknessii</name>
    <dbReference type="NCBI Taxonomy" id="34285"/>
    <lineage>
        <taxon>Eukaryota</taxon>
        <taxon>Viridiplantae</taxon>
        <taxon>Streptophyta</taxon>
        <taxon>Embryophyta</taxon>
        <taxon>Tracheophyta</taxon>
        <taxon>Spermatophyta</taxon>
        <taxon>Magnoliopsida</taxon>
        <taxon>eudicotyledons</taxon>
        <taxon>Gunneridae</taxon>
        <taxon>Pentapetalae</taxon>
        <taxon>rosids</taxon>
        <taxon>malvids</taxon>
        <taxon>Malvales</taxon>
        <taxon>Malvaceae</taxon>
        <taxon>Malvoideae</taxon>
        <taxon>Gossypium</taxon>
    </lineage>
</organism>
<dbReference type="EMBL" id="JABFAD010000013">
    <property type="protein sequence ID" value="MBA0817230.1"/>
    <property type="molecule type" value="Genomic_DNA"/>
</dbReference>
<name>A0A7J9I555_9ROSI</name>
<dbReference type="OrthoDB" id="417891at2759"/>
<evidence type="ECO:0000256" key="2">
    <source>
        <dbReference type="ARBA" id="ARBA00023002"/>
    </source>
</evidence>
<reference evidence="3 4" key="1">
    <citation type="journal article" date="2019" name="Genome Biol. Evol.">
        <title>Insights into the evolution of the New World diploid cottons (Gossypium, subgenus Houzingenia) based on genome sequencing.</title>
        <authorList>
            <person name="Grover C.E."/>
            <person name="Arick M.A. 2nd"/>
            <person name="Thrash A."/>
            <person name="Conover J.L."/>
            <person name="Sanders W.S."/>
            <person name="Peterson D.G."/>
            <person name="Frelichowski J.E."/>
            <person name="Scheffler J.A."/>
            <person name="Scheffler B.E."/>
            <person name="Wendel J.F."/>
        </authorList>
    </citation>
    <scope>NUCLEOTIDE SEQUENCE [LARGE SCALE GENOMIC DNA]</scope>
    <source>
        <strain evidence="3">0</strain>
        <tissue evidence="3">Leaf</tissue>
    </source>
</reference>
<dbReference type="InterPro" id="IPR036291">
    <property type="entry name" value="NAD(P)-bd_dom_sf"/>
</dbReference>
<evidence type="ECO:0000313" key="3">
    <source>
        <dbReference type="EMBL" id="MBA0817230.1"/>
    </source>
</evidence>
<protein>
    <submittedName>
        <fullName evidence="3">Uncharacterized protein</fullName>
    </submittedName>
</protein>